<reference evidence="2 3" key="1">
    <citation type="journal article" date="2014" name="Genome Announc.">
        <title>Draft genome sequences of the altered schaedler flora, a defined bacterial community from gnotobiotic mice.</title>
        <authorList>
            <person name="Wannemuehler M.J."/>
            <person name="Overstreet A.M."/>
            <person name="Ward D.V."/>
            <person name="Phillips G.J."/>
        </authorList>
    </citation>
    <scope>NUCLEOTIDE SEQUENCE [LARGE SCALE GENOMIC DNA]</scope>
    <source>
        <strain evidence="2 3">ASF492</strain>
    </source>
</reference>
<keyword evidence="3" id="KW-1185">Reference proteome</keyword>
<evidence type="ECO:0000256" key="1">
    <source>
        <dbReference type="SAM" id="Phobius"/>
    </source>
</evidence>
<feature type="transmembrane region" description="Helical" evidence="1">
    <location>
        <begin position="46"/>
        <end position="66"/>
    </location>
</feature>
<feature type="transmembrane region" description="Helical" evidence="1">
    <location>
        <begin position="7"/>
        <end position="26"/>
    </location>
</feature>
<sequence>MKTNQIAGRCVLACVFVYLLIQIYYLSNYILPSATKEPWRDFVCLFLIQSVFFAACIFAVFIFLLLQRMKRDHASPFEALLLVNAEGKIKREVLLQDKQSFLVTGAKNGKDVFIESIRDPDSDRYLYGVCNLVGGLWYFETMSDTRPIGLKRGDENVIYRLKEGMLYQLSATDVIYADTCKIVIREQKNIWREQNGSDSL</sequence>
<evidence type="ECO:0008006" key="4">
    <source>
        <dbReference type="Google" id="ProtNLM"/>
    </source>
</evidence>
<dbReference type="STRING" id="1235802.C823_03281"/>
<dbReference type="Proteomes" id="UP000012589">
    <property type="component" value="Unassembled WGS sequence"/>
</dbReference>
<dbReference type="PATRIC" id="fig|1235802.3.peg.3469"/>
<comment type="caution">
    <text evidence="2">The sequence shown here is derived from an EMBL/GenBank/DDBJ whole genome shotgun (WGS) entry which is preliminary data.</text>
</comment>
<keyword evidence="1" id="KW-1133">Transmembrane helix</keyword>
<organism evidence="2 3">
    <name type="scientific">Eubacterium plexicaudatum ASF492</name>
    <dbReference type="NCBI Taxonomy" id="1235802"/>
    <lineage>
        <taxon>Bacteria</taxon>
        <taxon>Bacillati</taxon>
        <taxon>Bacillota</taxon>
        <taxon>Clostridia</taxon>
        <taxon>Eubacteriales</taxon>
        <taxon>Eubacteriaceae</taxon>
        <taxon>Eubacterium</taxon>
    </lineage>
</organism>
<evidence type="ECO:0000313" key="2">
    <source>
        <dbReference type="EMBL" id="EMZ24324.1"/>
    </source>
</evidence>
<dbReference type="AlphaFoldDB" id="N2AIP7"/>
<protein>
    <recommendedName>
        <fullName evidence="4">FHA domain-containing protein</fullName>
    </recommendedName>
</protein>
<name>N2AIP7_9FIRM</name>
<keyword evidence="1" id="KW-0472">Membrane</keyword>
<evidence type="ECO:0000313" key="3">
    <source>
        <dbReference type="Proteomes" id="UP000012589"/>
    </source>
</evidence>
<keyword evidence="1" id="KW-0812">Transmembrane</keyword>
<accession>N2AIP7</accession>
<dbReference type="EMBL" id="AQFT01000099">
    <property type="protein sequence ID" value="EMZ24324.1"/>
    <property type="molecule type" value="Genomic_DNA"/>
</dbReference>
<dbReference type="HOGENOM" id="CLU_1364492_0_0_9"/>
<gene>
    <name evidence="2" type="ORF">C823_03281</name>
</gene>
<dbReference type="OrthoDB" id="2473431at2"/>
<proteinExistence type="predicted"/>